<dbReference type="GO" id="GO:0001227">
    <property type="term" value="F:DNA-binding transcription repressor activity, RNA polymerase II-specific"/>
    <property type="evidence" value="ECO:0007669"/>
    <property type="project" value="Ensembl"/>
</dbReference>
<feature type="region of interest" description="Disordered" evidence="1">
    <location>
        <begin position="209"/>
        <end position="269"/>
    </location>
</feature>
<feature type="compositionally biased region" description="Basic residues" evidence="1">
    <location>
        <begin position="223"/>
        <end position="233"/>
    </location>
</feature>
<feature type="region of interest" description="Disordered" evidence="1">
    <location>
        <begin position="301"/>
        <end position="322"/>
    </location>
</feature>
<feature type="compositionally biased region" description="Basic and acidic residues" evidence="1">
    <location>
        <begin position="301"/>
        <end position="312"/>
    </location>
</feature>
<dbReference type="PANTHER" id="PTHR12247">
    <property type="entry name" value="POLYCOMB GROUP PROTEIN"/>
    <property type="match status" value="1"/>
</dbReference>
<reference evidence="3" key="2">
    <citation type="submission" date="2025-09" db="UniProtKB">
        <authorList>
            <consortium name="Ensembl"/>
        </authorList>
    </citation>
    <scope>IDENTIFICATION</scope>
</reference>
<dbReference type="Proteomes" id="UP000694421">
    <property type="component" value="Unplaced"/>
</dbReference>
<feature type="region of interest" description="Disordered" evidence="1">
    <location>
        <begin position="450"/>
        <end position="496"/>
    </location>
</feature>
<proteinExistence type="predicted"/>
<dbReference type="GO" id="GO:0005737">
    <property type="term" value="C:cytoplasm"/>
    <property type="evidence" value="ECO:0007669"/>
    <property type="project" value="Ensembl"/>
</dbReference>
<evidence type="ECO:0000259" key="2">
    <source>
        <dbReference type="PROSITE" id="PS50105"/>
    </source>
</evidence>
<dbReference type="InterPro" id="IPR050548">
    <property type="entry name" value="PcG_chromatin_remod_factors"/>
</dbReference>
<dbReference type="GO" id="GO:0046548">
    <property type="term" value="P:retinal rod cell development"/>
    <property type="evidence" value="ECO:0007669"/>
    <property type="project" value="Ensembl"/>
</dbReference>
<evidence type="ECO:0000313" key="3">
    <source>
        <dbReference type="Ensembl" id="ENSSMRP00000030856.1"/>
    </source>
</evidence>
<organism evidence="3 4">
    <name type="scientific">Salvator merianae</name>
    <name type="common">Argentine black and white tegu</name>
    <name type="synonym">Tupinambis merianae</name>
    <dbReference type="NCBI Taxonomy" id="96440"/>
    <lineage>
        <taxon>Eukaryota</taxon>
        <taxon>Metazoa</taxon>
        <taxon>Chordata</taxon>
        <taxon>Craniata</taxon>
        <taxon>Vertebrata</taxon>
        <taxon>Euteleostomi</taxon>
        <taxon>Lepidosauria</taxon>
        <taxon>Squamata</taxon>
        <taxon>Bifurcata</taxon>
        <taxon>Unidentata</taxon>
        <taxon>Episquamata</taxon>
        <taxon>Laterata</taxon>
        <taxon>Teiioidea</taxon>
        <taxon>Teiidae</taxon>
        <taxon>Salvator</taxon>
    </lineage>
</organism>
<feature type="compositionally biased region" description="Polar residues" evidence="1">
    <location>
        <begin position="450"/>
        <end position="467"/>
    </location>
</feature>
<dbReference type="Gene3D" id="1.10.150.50">
    <property type="entry name" value="Transcription Factor, Ets-1"/>
    <property type="match status" value="1"/>
</dbReference>
<protein>
    <submittedName>
        <fullName evidence="3">Sterile alpha motif domain containing 7</fullName>
    </submittedName>
</protein>
<reference evidence="3" key="1">
    <citation type="submission" date="2025-08" db="UniProtKB">
        <authorList>
            <consortium name="Ensembl"/>
        </authorList>
    </citation>
    <scope>IDENTIFICATION</scope>
</reference>
<dbReference type="CDD" id="cd09579">
    <property type="entry name" value="SAM_Samd7_11"/>
    <property type="match status" value="1"/>
</dbReference>
<evidence type="ECO:0000256" key="1">
    <source>
        <dbReference type="SAM" id="MobiDB-lite"/>
    </source>
</evidence>
<dbReference type="GO" id="GO:0045814">
    <property type="term" value="P:negative regulation of gene expression, epigenetic"/>
    <property type="evidence" value="ECO:0007669"/>
    <property type="project" value="Ensembl"/>
</dbReference>
<dbReference type="OMA" id="MLYMMNL"/>
<feature type="domain" description="SAM" evidence="2">
    <location>
        <begin position="373"/>
        <end position="419"/>
    </location>
</feature>
<keyword evidence="4" id="KW-1185">Reference proteome</keyword>
<dbReference type="Pfam" id="PF00536">
    <property type="entry name" value="SAM_1"/>
    <property type="match status" value="1"/>
</dbReference>
<sequence length="496" mass="55855">MLSGTHFVCRFFSRERTLKCISFTKVSFLHPWRRDKNLPSLTPLTQQINRKGKLNKYFPPHPRDLLPSAEMLAPADPRQIHVGSHLGPSVPQNANIPNLLSNRVYQAPGKNFLQPESMDAVSRRQELVQKQNIARMEMEMSAIFQQKEIEKAHRKGLLGLEGPFLYHGIPGNPAAFRGRHRVPECHLPNDVYIHRTTLDELHGNTMLMATSPYPPVSTLQRERSRRPGRRTGNHKAAEGNVNGIKSQVEEKNMDPVSASAEEDKEDKKEVEVEMLSKHEQNKVQGEPSAAATKNGKEYEHSLRKHPGNHEIPSEANVCSNGNEKDPNSSCTVFDEKYVYPSLPRFFFNYFSFTAIASSSLILNGEDVEDIRKWSADDVYNFIINLPGCSDYAQIFKDHAIDGETLPLLTEEHLLDTMGLKLGPALKIRSQVWQRSESDIQTSPLHCNSTGDVLTSPCTQDPESSKTVEQIAAESRENTSDLAGAQNDFQMISYQKT</sequence>
<dbReference type="GO" id="GO:0003682">
    <property type="term" value="F:chromatin binding"/>
    <property type="evidence" value="ECO:0007669"/>
    <property type="project" value="TreeGrafter"/>
</dbReference>
<dbReference type="AlphaFoldDB" id="A0A8D0EG08"/>
<dbReference type="SMART" id="SM00454">
    <property type="entry name" value="SAM"/>
    <property type="match status" value="1"/>
</dbReference>
<name>A0A8D0EG08_SALMN</name>
<accession>A0A8D0EG08</accession>
<feature type="compositionally biased region" description="Polar residues" evidence="1">
    <location>
        <begin position="486"/>
        <end position="496"/>
    </location>
</feature>
<dbReference type="GO" id="GO:0042393">
    <property type="term" value="F:histone binding"/>
    <property type="evidence" value="ECO:0007669"/>
    <property type="project" value="TreeGrafter"/>
</dbReference>
<dbReference type="Ensembl" id="ENSSMRT00000036008.1">
    <property type="protein sequence ID" value="ENSSMRP00000030856.1"/>
    <property type="gene ID" value="ENSSMRG00000023660.1"/>
</dbReference>
<dbReference type="GeneTree" id="ENSGT00940000160075"/>
<dbReference type="SUPFAM" id="SSF47769">
    <property type="entry name" value="SAM/Pointed domain"/>
    <property type="match status" value="1"/>
</dbReference>
<dbReference type="PANTHER" id="PTHR12247:SF89">
    <property type="entry name" value="STERILE ALPHA MOTIF DOMAIN-CONTAINING PROTEIN 7"/>
    <property type="match status" value="1"/>
</dbReference>
<dbReference type="InterPro" id="IPR001660">
    <property type="entry name" value="SAM"/>
</dbReference>
<dbReference type="GO" id="GO:0035102">
    <property type="term" value="C:PRC1 complex"/>
    <property type="evidence" value="ECO:0007669"/>
    <property type="project" value="Ensembl"/>
</dbReference>
<dbReference type="InterPro" id="IPR013761">
    <property type="entry name" value="SAM/pointed_sf"/>
</dbReference>
<evidence type="ECO:0000313" key="4">
    <source>
        <dbReference type="Proteomes" id="UP000694421"/>
    </source>
</evidence>
<dbReference type="PROSITE" id="PS50105">
    <property type="entry name" value="SAM_DOMAIN"/>
    <property type="match status" value="1"/>
</dbReference>